<dbReference type="InterPro" id="IPR003308">
    <property type="entry name" value="Integrase_Zn-bd_dom_N"/>
</dbReference>
<dbReference type="Pfam" id="PF00665">
    <property type="entry name" value="rve"/>
    <property type="match status" value="1"/>
</dbReference>
<proteinExistence type="predicted"/>
<evidence type="ECO:0000313" key="13">
    <source>
        <dbReference type="Proteomes" id="UP000276834"/>
    </source>
</evidence>
<reference evidence="12 13" key="1">
    <citation type="journal article" date="2018" name="Proc. R. Soc. B">
        <title>A non-coding region near Follistatin controls head colour polymorphism in the Gouldian finch.</title>
        <authorList>
            <person name="Toomey M.B."/>
            <person name="Marques C.I."/>
            <person name="Andrade P."/>
            <person name="Araujo P.M."/>
            <person name="Sabatino S."/>
            <person name="Gazda M.A."/>
            <person name="Afonso S."/>
            <person name="Lopes R.J."/>
            <person name="Corbo J.C."/>
            <person name="Carneiro M."/>
        </authorList>
    </citation>
    <scope>NUCLEOTIDE SEQUENCE [LARGE SCALE GENOMIC DNA]</scope>
    <source>
        <strain evidence="12">Red01</strain>
        <tissue evidence="12">Muscle</tissue>
    </source>
</reference>
<feature type="domain" description="Integrase catalytic" evidence="11">
    <location>
        <begin position="167"/>
        <end position="257"/>
    </location>
</feature>
<sequence>VVERAEGSLLKEVSNNQLYSLLKKLIFLLSIRQEPYFIMHIRPHSALPGFLAEGNAMAELPAMPIQNTLPNNQAKAIVQSCPDCQKLAIPTIATGVKPPGLNSLQLWQTDITQYQSFARFKHIHISIDTGKRNAHTLQKQFQLTPTEAHDIVESYDDCHAPAAPLPAGINPRGLRALELWQTVVTQIAKFGQLKYVHVTVDTFSSVMWASAHTGEKARDVIAHWRQAFAILGVPSAVKTDNGPAYASQKVRQFLQLW</sequence>
<gene>
    <name evidence="12" type="ORF">DV515_00013626</name>
</gene>
<protein>
    <recommendedName>
        <fullName evidence="1">RNA-directed DNA polymerase</fullName>
        <ecNumber evidence="1">2.7.7.49</ecNumber>
    </recommendedName>
</protein>
<keyword evidence="7" id="KW-0378">Hydrolase</keyword>
<dbReference type="Proteomes" id="UP000276834">
    <property type="component" value="Unassembled WGS sequence"/>
</dbReference>
<keyword evidence="13" id="KW-1185">Reference proteome</keyword>
<dbReference type="GO" id="GO:0008270">
    <property type="term" value="F:zinc ion binding"/>
    <property type="evidence" value="ECO:0007669"/>
    <property type="project" value="InterPro"/>
</dbReference>
<dbReference type="InterPro" id="IPR001584">
    <property type="entry name" value="Integrase_cat-core"/>
</dbReference>
<evidence type="ECO:0000259" key="11">
    <source>
        <dbReference type="PROSITE" id="PS50994"/>
    </source>
</evidence>
<dbReference type="EMBL" id="QUSF01000097">
    <property type="protein sequence ID" value="RLV92854.1"/>
    <property type="molecule type" value="Genomic_DNA"/>
</dbReference>
<dbReference type="GO" id="GO:0016787">
    <property type="term" value="F:hydrolase activity"/>
    <property type="evidence" value="ECO:0007669"/>
    <property type="project" value="UniProtKB-KW"/>
</dbReference>
<dbReference type="Gene3D" id="1.10.10.200">
    <property type="match status" value="2"/>
</dbReference>
<evidence type="ECO:0000256" key="9">
    <source>
        <dbReference type="ARBA" id="ARBA00022918"/>
    </source>
</evidence>
<dbReference type="SUPFAM" id="SSF53098">
    <property type="entry name" value="Ribonuclease H-like"/>
    <property type="match status" value="1"/>
</dbReference>
<evidence type="ECO:0000256" key="1">
    <source>
        <dbReference type="ARBA" id="ARBA00012493"/>
    </source>
</evidence>
<dbReference type="Gene3D" id="3.30.420.10">
    <property type="entry name" value="Ribonuclease H-like superfamily/Ribonuclease H"/>
    <property type="match status" value="1"/>
</dbReference>
<dbReference type="InterPro" id="IPR017856">
    <property type="entry name" value="Integrase-like_N"/>
</dbReference>
<organism evidence="12 13">
    <name type="scientific">Chloebia gouldiae</name>
    <name type="common">Gouldian finch</name>
    <name type="synonym">Erythrura gouldiae</name>
    <dbReference type="NCBI Taxonomy" id="44316"/>
    <lineage>
        <taxon>Eukaryota</taxon>
        <taxon>Metazoa</taxon>
        <taxon>Chordata</taxon>
        <taxon>Craniata</taxon>
        <taxon>Vertebrata</taxon>
        <taxon>Euteleostomi</taxon>
        <taxon>Archelosauria</taxon>
        <taxon>Archosauria</taxon>
        <taxon>Dinosauria</taxon>
        <taxon>Saurischia</taxon>
        <taxon>Theropoda</taxon>
        <taxon>Coelurosauria</taxon>
        <taxon>Aves</taxon>
        <taxon>Neognathae</taxon>
        <taxon>Neoaves</taxon>
        <taxon>Telluraves</taxon>
        <taxon>Australaves</taxon>
        <taxon>Passeriformes</taxon>
        <taxon>Passeroidea</taxon>
        <taxon>Passeridae</taxon>
        <taxon>Chloebia</taxon>
    </lineage>
</organism>
<accession>A0A3L8S0K8</accession>
<feature type="non-terminal residue" evidence="12">
    <location>
        <position position="1"/>
    </location>
</feature>
<evidence type="ECO:0000256" key="2">
    <source>
        <dbReference type="ARBA" id="ARBA00022679"/>
    </source>
</evidence>
<dbReference type="PROSITE" id="PS50994">
    <property type="entry name" value="INTEGRASE"/>
    <property type="match status" value="1"/>
</dbReference>
<keyword evidence="8" id="KW-0862">Zinc</keyword>
<comment type="caution">
    <text evidence="12">The sequence shown here is derived from an EMBL/GenBank/DDBJ whole genome shotgun (WGS) entry which is preliminary data.</text>
</comment>
<dbReference type="Pfam" id="PF02022">
    <property type="entry name" value="Integrase_Zn"/>
    <property type="match status" value="1"/>
</dbReference>
<keyword evidence="2" id="KW-0808">Transferase</keyword>
<dbReference type="GO" id="GO:0015074">
    <property type="term" value="P:DNA integration"/>
    <property type="evidence" value="ECO:0007669"/>
    <property type="project" value="InterPro"/>
</dbReference>
<evidence type="ECO:0000256" key="4">
    <source>
        <dbReference type="ARBA" id="ARBA00022722"/>
    </source>
</evidence>
<dbReference type="PANTHER" id="PTHR41694:SF4">
    <property type="entry name" value="ENDOGENOUS RETROVIRUS GROUP K MEMBER 10 POL PROTEIN-RELATED"/>
    <property type="match status" value="1"/>
</dbReference>
<evidence type="ECO:0000313" key="12">
    <source>
        <dbReference type="EMBL" id="RLV92854.1"/>
    </source>
</evidence>
<dbReference type="InterPro" id="IPR012337">
    <property type="entry name" value="RNaseH-like_sf"/>
</dbReference>
<keyword evidence="6" id="KW-0255">Endonuclease</keyword>
<keyword evidence="5" id="KW-0479">Metal-binding</keyword>
<dbReference type="GO" id="GO:0004519">
    <property type="term" value="F:endonuclease activity"/>
    <property type="evidence" value="ECO:0007669"/>
    <property type="project" value="UniProtKB-KW"/>
</dbReference>
<evidence type="ECO:0000256" key="5">
    <source>
        <dbReference type="ARBA" id="ARBA00022723"/>
    </source>
</evidence>
<dbReference type="GO" id="GO:0003964">
    <property type="term" value="F:RNA-directed DNA polymerase activity"/>
    <property type="evidence" value="ECO:0007669"/>
    <property type="project" value="UniProtKB-KW"/>
</dbReference>
<evidence type="ECO:0000256" key="8">
    <source>
        <dbReference type="ARBA" id="ARBA00022833"/>
    </source>
</evidence>
<dbReference type="GO" id="GO:0035613">
    <property type="term" value="F:RNA stem-loop binding"/>
    <property type="evidence" value="ECO:0007669"/>
    <property type="project" value="TreeGrafter"/>
</dbReference>
<evidence type="ECO:0000256" key="3">
    <source>
        <dbReference type="ARBA" id="ARBA00022695"/>
    </source>
</evidence>
<keyword evidence="9" id="KW-0695">RNA-directed DNA polymerase</keyword>
<dbReference type="AlphaFoldDB" id="A0A3L8S0K8"/>
<keyword evidence="3" id="KW-0548">Nucleotidyltransferase</keyword>
<keyword evidence="10" id="KW-0511">Multifunctional enzyme</keyword>
<evidence type="ECO:0000256" key="10">
    <source>
        <dbReference type="ARBA" id="ARBA00023268"/>
    </source>
</evidence>
<evidence type="ECO:0000256" key="7">
    <source>
        <dbReference type="ARBA" id="ARBA00022801"/>
    </source>
</evidence>
<dbReference type="OrthoDB" id="9359997at2759"/>
<dbReference type="PANTHER" id="PTHR41694">
    <property type="entry name" value="ENDOGENOUS RETROVIRUS GROUP K MEMBER POL PROTEIN"/>
    <property type="match status" value="1"/>
</dbReference>
<keyword evidence="4" id="KW-0540">Nuclease</keyword>
<feature type="non-terminal residue" evidence="12">
    <location>
        <position position="257"/>
    </location>
</feature>
<dbReference type="EC" id="2.7.7.49" evidence="1"/>
<dbReference type="InterPro" id="IPR036397">
    <property type="entry name" value="RNaseH_sf"/>
</dbReference>
<name>A0A3L8S0K8_CHLGU</name>
<evidence type="ECO:0000256" key="6">
    <source>
        <dbReference type="ARBA" id="ARBA00022759"/>
    </source>
</evidence>